<organism evidence="3 4">
    <name type="scientific">Methanoplanus limicola DSM 2279</name>
    <dbReference type="NCBI Taxonomy" id="937775"/>
    <lineage>
        <taxon>Archaea</taxon>
        <taxon>Methanobacteriati</taxon>
        <taxon>Methanobacteriota</taxon>
        <taxon>Stenosarchaea group</taxon>
        <taxon>Methanomicrobia</taxon>
        <taxon>Methanomicrobiales</taxon>
        <taxon>Methanomicrobiaceae</taxon>
        <taxon>Methanoplanus</taxon>
    </lineage>
</organism>
<dbReference type="Gene3D" id="3.30.1490.150">
    <property type="entry name" value="Hypothetical protein ph0010, domain 2"/>
    <property type="match status" value="1"/>
</dbReference>
<protein>
    <recommendedName>
        <fullName evidence="1">Protein Metlim_2609</fullName>
    </recommendedName>
</protein>
<dbReference type="PATRIC" id="fig|937775.9.peg.2939"/>
<gene>
    <name evidence="3" type="ORF">Metlim_2609</name>
</gene>
<dbReference type="EMBL" id="CM001436">
    <property type="protein sequence ID" value="EHQ36650.1"/>
    <property type="molecule type" value="Genomic_DNA"/>
</dbReference>
<keyword evidence="4" id="KW-1185">Reference proteome</keyword>
<dbReference type="HOGENOM" id="CLU_095686_1_1_2"/>
<dbReference type="OrthoDB" id="25187at2157"/>
<evidence type="ECO:0000313" key="4">
    <source>
        <dbReference type="Proteomes" id="UP000005741"/>
    </source>
</evidence>
<dbReference type="Gene3D" id="3.30.700.20">
    <property type="entry name" value="Hypothetical protein ph0010, domain 1"/>
    <property type="match status" value="1"/>
</dbReference>
<dbReference type="PANTHER" id="PTHR13016">
    <property type="entry name" value="AMMECR1 HOMOLOG"/>
    <property type="match status" value="1"/>
</dbReference>
<dbReference type="InterPro" id="IPR027485">
    <property type="entry name" value="AMMECR1_N"/>
</dbReference>
<accession>H1Z4A2</accession>
<proteinExistence type="inferred from homology"/>
<dbReference type="PROSITE" id="PS51112">
    <property type="entry name" value="AMMECR1"/>
    <property type="match status" value="1"/>
</dbReference>
<dbReference type="Proteomes" id="UP000005741">
    <property type="component" value="Chromosome"/>
</dbReference>
<dbReference type="InterPro" id="IPR002733">
    <property type="entry name" value="AMMECR1_domain"/>
</dbReference>
<sequence length="187" mass="20543">MELLDESEGKIALCIARSVVNEAISGEKNVCPEPTAVFEDKRGVFVTLNKGGSLRGCIGIPYPVMPLKDALREAAASSATADPRFERVKPDELSEITIDITVLTPPETLSGDPLRRPDRIEIGKHGLIISGFGRSGLLLPQVATEYGWDAEEFLDHTCQKAGFIPGFWKNPETELKRFEGQIFSEKE</sequence>
<dbReference type="InterPro" id="IPR036071">
    <property type="entry name" value="AMMECR1_dom_sf"/>
</dbReference>
<dbReference type="NCBIfam" id="TIGR04335">
    <property type="entry name" value="AmmeMemoSam_A"/>
    <property type="match status" value="1"/>
</dbReference>
<evidence type="ECO:0000259" key="2">
    <source>
        <dbReference type="PROSITE" id="PS51112"/>
    </source>
</evidence>
<dbReference type="HAMAP" id="MF_00645">
    <property type="entry name" value="AMMECR1"/>
    <property type="match status" value="1"/>
</dbReference>
<evidence type="ECO:0000313" key="3">
    <source>
        <dbReference type="EMBL" id="EHQ36650.1"/>
    </source>
</evidence>
<dbReference type="PANTHER" id="PTHR13016:SF0">
    <property type="entry name" value="AMME SYNDROME CANDIDATE GENE 1 PROTEIN"/>
    <property type="match status" value="1"/>
</dbReference>
<dbReference type="SUPFAM" id="SSF143447">
    <property type="entry name" value="AMMECR1-like"/>
    <property type="match status" value="1"/>
</dbReference>
<dbReference type="InterPro" id="IPR023472">
    <property type="entry name" value="Uncharacterised_MJ0810"/>
</dbReference>
<dbReference type="RefSeq" id="WP_004079124.1">
    <property type="nucleotide sequence ID" value="NZ_CM001436.1"/>
</dbReference>
<evidence type="ECO:0000256" key="1">
    <source>
        <dbReference type="HAMAP-Rule" id="MF_00645"/>
    </source>
</evidence>
<dbReference type="FunCoup" id="H1Z4A2">
    <property type="interactions" value="73"/>
</dbReference>
<feature type="domain" description="AMMECR1" evidence="2">
    <location>
        <begin position="7"/>
        <end position="187"/>
    </location>
</feature>
<dbReference type="STRING" id="937775.Metlim_2609"/>
<dbReference type="InterPro" id="IPR023473">
    <property type="entry name" value="AMMECR1"/>
</dbReference>
<dbReference type="InterPro" id="IPR027623">
    <property type="entry name" value="AmmeMemoSam_A"/>
</dbReference>
<name>H1Z4A2_9EURY</name>
<dbReference type="NCBIfam" id="TIGR00296">
    <property type="entry name" value="TIGR00296 family protein"/>
    <property type="match status" value="1"/>
</dbReference>
<dbReference type="Pfam" id="PF01871">
    <property type="entry name" value="AMMECR1"/>
    <property type="match status" value="1"/>
</dbReference>
<reference evidence="3 4" key="1">
    <citation type="submission" date="2011-10" db="EMBL/GenBank/DDBJ databases">
        <title>The Improved High-Quality Draft genome of Methanoplanus limicola DSM 2279.</title>
        <authorList>
            <consortium name="US DOE Joint Genome Institute (JGI-PGF)"/>
            <person name="Lucas S."/>
            <person name="Copeland A."/>
            <person name="Lapidus A."/>
            <person name="Glavina del Rio T."/>
            <person name="Dalin E."/>
            <person name="Tice H."/>
            <person name="Bruce D."/>
            <person name="Goodwin L."/>
            <person name="Pitluck S."/>
            <person name="Peters L."/>
            <person name="Mikhailova N."/>
            <person name="Lu M."/>
            <person name="Kyrpides N."/>
            <person name="Mavromatis K."/>
            <person name="Ivanova N."/>
            <person name="Markowitz V."/>
            <person name="Cheng J.-F."/>
            <person name="Hugenholtz P."/>
            <person name="Woyke T."/>
            <person name="Wu D."/>
            <person name="Wirth R."/>
            <person name="Brambilla E.-M."/>
            <person name="Klenk H.-P."/>
            <person name="Eisen J.A."/>
        </authorList>
    </citation>
    <scope>NUCLEOTIDE SEQUENCE [LARGE SCALE GENOMIC DNA]</scope>
    <source>
        <strain evidence="3 4">DSM 2279</strain>
    </source>
</reference>
<dbReference type="InParanoid" id="H1Z4A2"/>
<dbReference type="AlphaFoldDB" id="H1Z4A2"/>